<dbReference type="RefSeq" id="XP_024574387.1">
    <property type="nucleotide sequence ID" value="XM_024723408.1"/>
</dbReference>
<accession>A0A0P1ACE2</accession>
<sequence>MEEVSHGAQQFLQVVSFRWSNKDGKCVSQFPDFGGKLYDNYDNDEYQHPVVLQEIEEKNRIWYPQALNSLIVNREQQRLLRISRTKSADSSPIGLFSFRVDCMEEVSYGAQHFLQVVSFRYFNEDGEFLSQFPNFGGKPFSKCDNGDYQQLLIWCYVAY</sequence>
<dbReference type="AlphaFoldDB" id="A0A0P1ACE2"/>
<organism evidence="1 2">
    <name type="scientific">Plasmopara halstedii</name>
    <name type="common">Downy mildew of sunflower</name>
    <dbReference type="NCBI Taxonomy" id="4781"/>
    <lineage>
        <taxon>Eukaryota</taxon>
        <taxon>Sar</taxon>
        <taxon>Stramenopiles</taxon>
        <taxon>Oomycota</taxon>
        <taxon>Peronosporomycetes</taxon>
        <taxon>Peronosporales</taxon>
        <taxon>Peronosporaceae</taxon>
        <taxon>Plasmopara</taxon>
    </lineage>
</organism>
<dbReference type="Proteomes" id="UP000054928">
    <property type="component" value="Unassembled WGS sequence"/>
</dbReference>
<dbReference type="GeneID" id="36401115"/>
<evidence type="ECO:0000313" key="1">
    <source>
        <dbReference type="EMBL" id="CEG38018.1"/>
    </source>
</evidence>
<protein>
    <submittedName>
        <fullName evidence="1">Uncharacterized protein</fullName>
    </submittedName>
</protein>
<keyword evidence="2" id="KW-1185">Reference proteome</keyword>
<proteinExistence type="predicted"/>
<evidence type="ECO:0000313" key="2">
    <source>
        <dbReference type="Proteomes" id="UP000054928"/>
    </source>
</evidence>
<dbReference type="EMBL" id="CCYD01000291">
    <property type="protein sequence ID" value="CEG38018.1"/>
    <property type="molecule type" value="Genomic_DNA"/>
</dbReference>
<reference evidence="2" key="1">
    <citation type="submission" date="2014-09" db="EMBL/GenBank/DDBJ databases">
        <authorList>
            <person name="Sharma Rahul"/>
            <person name="Thines Marco"/>
        </authorList>
    </citation>
    <scope>NUCLEOTIDE SEQUENCE [LARGE SCALE GENOMIC DNA]</scope>
</reference>
<name>A0A0P1ACE2_PLAHL</name>